<feature type="compositionally biased region" description="Acidic residues" evidence="1">
    <location>
        <begin position="198"/>
        <end position="219"/>
    </location>
</feature>
<dbReference type="GO" id="GO:0005737">
    <property type="term" value="C:cytoplasm"/>
    <property type="evidence" value="ECO:0000314"/>
    <property type="project" value="WormBase"/>
</dbReference>
<gene>
    <name evidence="2 4" type="primary">sdz-30</name>
    <name evidence="2" type="ORF">CELE_T04D3.2</name>
    <name evidence="4" type="ORF">T04D3.2</name>
</gene>
<dbReference type="PANTHER" id="PTHR21504:SF1">
    <property type="entry name" value="IG-LIKE DOMAIN-CONTAINING PROTEIN-RELATED"/>
    <property type="match status" value="1"/>
</dbReference>
<dbReference type="PIR" id="T24456">
    <property type="entry name" value="T24456"/>
</dbReference>
<dbReference type="eggNOG" id="ENOG502RT8B">
    <property type="taxonomic scope" value="Eukaryota"/>
</dbReference>
<evidence type="ECO:0000256" key="1">
    <source>
        <dbReference type="SAM" id="MobiDB-lite"/>
    </source>
</evidence>
<feature type="compositionally biased region" description="Basic and acidic residues" evidence="1">
    <location>
        <begin position="441"/>
        <end position="457"/>
    </location>
</feature>
<feature type="region of interest" description="Disordered" evidence="1">
    <location>
        <begin position="184"/>
        <end position="219"/>
    </location>
</feature>
<dbReference type="InterPro" id="IPR039908">
    <property type="entry name" value="Sepa-1"/>
</dbReference>
<dbReference type="KEGG" id="cel:CELE_T04D3.2"/>
<dbReference type="Proteomes" id="UP000001940">
    <property type="component" value="Chromosome I"/>
</dbReference>
<dbReference type="FunCoup" id="O02297">
    <property type="interactions" value="426"/>
</dbReference>
<dbReference type="AlphaFoldDB" id="O02297"/>
<dbReference type="GeneID" id="173198"/>
<dbReference type="PaxDb" id="6239-T04D3.2"/>
<dbReference type="HOGENOM" id="CLU_452159_0_0_1"/>
<keyword evidence="3" id="KW-1185">Reference proteome</keyword>
<reference evidence="2 3" key="1">
    <citation type="journal article" date="1998" name="Science">
        <title>Genome sequence of the nematode C. elegans: a platform for investigating biology.</title>
        <authorList>
            <consortium name="The C. elegans sequencing consortium"/>
            <person name="Sulson J.E."/>
            <person name="Waterston R."/>
        </authorList>
    </citation>
    <scope>NUCLEOTIDE SEQUENCE [LARGE SCALE GENOMIC DNA]</scope>
    <source>
        <strain evidence="2 3">Bristol N2</strain>
    </source>
</reference>
<organism evidence="2 3">
    <name type="scientific">Caenorhabditis elegans</name>
    <dbReference type="NCBI Taxonomy" id="6239"/>
    <lineage>
        <taxon>Eukaryota</taxon>
        <taxon>Metazoa</taxon>
        <taxon>Ecdysozoa</taxon>
        <taxon>Nematoda</taxon>
        <taxon>Chromadorea</taxon>
        <taxon>Rhabditida</taxon>
        <taxon>Rhabditina</taxon>
        <taxon>Rhabditomorpha</taxon>
        <taxon>Rhabditoidea</taxon>
        <taxon>Rhabditidae</taxon>
        <taxon>Peloderinae</taxon>
        <taxon>Caenorhabditis</taxon>
    </lineage>
</organism>
<dbReference type="RefSeq" id="NP_493341.2">
    <property type="nucleotide sequence ID" value="NM_060940.4"/>
</dbReference>
<protein>
    <submittedName>
        <fullName evidence="2">SKN-1 Dependent Zygotic transcript</fullName>
    </submittedName>
</protein>
<accession>O02297</accession>
<name>O02297_CAEEL</name>
<evidence type="ECO:0000313" key="4">
    <source>
        <dbReference type="WormBase" id="T04D3.2"/>
    </source>
</evidence>
<dbReference type="STRING" id="6239.T04D3.2.1"/>
<proteinExistence type="predicted"/>
<feature type="region of interest" description="Disordered" evidence="1">
    <location>
        <begin position="433"/>
        <end position="457"/>
    </location>
</feature>
<sequence>MYPQYPAQPAPGVRPIMCPRPLPKFAMGNCPVTRTRTIGVQRFGQYYMFNKHPASPKLVPHKCLQCQARVTEADLYPKYSVVCNKTSTLVIFVHNGITNKIEQYAYSHSTGGFVEVSFPELVYNPSLVTHGNLVVVIKGLKNENIVIERDLRGGIRKQSSHLGPFQAIPPVVVRTLMMQEIEKGIDVTGNPENPDSAVESDYDSEEDDEDEDDEDDLDVDDLNYLDSLPTFKVRICQASQKEVVCVINSCNGNYIKYIYNDHTGNFDFYQGTSKFEVTEDSLVAKYSEFHQGLKKYVFHVHNLESNLMEKYYYQAEFNSLVQTHCNDLIYDPAKITQSHVLAVINRNDLPQPVVEVIVRNLYGKIRKEIPEMYGFIQTPVTVKTFIVQMEEERRKKTKIIYDKVQLAKKKNKEIKLKKKVLEEEEKTEKMMENMTLENSEDQSKKDEATVDAEIRTEESDNPFKRIPVIDAQKRLIDAIFQRQIDCNIEDSEKQRINIDIQRGLKWFQECKEARKRKEAEAAQKTLEQKHRAALLTFRERHDDQ</sequence>
<dbReference type="WormBase" id="T04D3.2">
    <property type="protein sequence ID" value="CE51599"/>
    <property type="gene ID" value="WBGene00011432"/>
    <property type="gene designation" value="sdz-30"/>
</dbReference>
<dbReference type="Bgee" id="WBGene00011432">
    <property type="expression patterns" value="Expressed in embryo and 3 other cell types or tissues"/>
</dbReference>
<dbReference type="InParanoid" id="O02297"/>
<dbReference type="EMBL" id="BX284601">
    <property type="protein sequence ID" value="CAB03286.2"/>
    <property type="molecule type" value="Genomic_DNA"/>
</dbReference>
<evidence type="ECO:0000313" key="2">
    <source>
        <dbReference type="EMBL" id="CAB03286.2"/>
    </source>
</evidence>
<dbReference type="OrthoDB" id="5911241at2759"/>
<dbReference type="PANTHER" id="PTHR21504">
    <property type="entry name" value="IG-LIKE DOMAIN-CONTAINING PROTEIN-RELATED-RELATED"/>
    <property type="match status" value="1"/>
</dbReference>
<dbReference type="UCSC" id="T04D3.2">
    <property type="organism name" value="c. elegans"/>
</dbReference>
<evidence type="ECO:0000313" key="3">
    <source>
        <dbReference type="Proteomes" id="UP000001940"/>
    </source>
</evidence>
<dbReference type="GO" id="GO:0006914">
    <property type="term" value="P:autophagy"/>
    <property type="evidence" value="ECO:0007669"/>
    <property type="project" value="InterPro"/>
</dbReference>
<dbReference type="AGR" id="WB:WBGene00011432"/>
<dbReference type="CTD" id="173198"/>